<accession>A0A6P8ZCJ7</accession>
<dbReference type="GeneID" id="117648192"/>
<sequence>MAKPGHILKSLLIVVIRLIRARLLYLIMNVSEAGQWTQQGYHTINCVVMGPRPGYTCSCSQEDGSDRVESPPLEALVERGAARLHTRRRSSRSRTRRDVDGWRFRGSKSCSRSSTSGTAAPRRSSRSLSRRTASPPGSDESLANRLDTYWSFADFR</sequence>
<dbReference type="Proteomes" id="UP000515158">
    <property type="component" value="Unplaced"/>
</dbReference>
<dbReference type="AlphaFoldDB" id="A0A6P8ZCJ7"/>
<name>A0A6P8ZCJ7_THRPL</name>
<organism evidence="4">
    <name type="scientific">Thrips palmi</name>
    <name type="common">Melon thrips</name>
    <dbReference type="NCBI Taxonomy" id="161013"/>
    <lineage>
        <taxon>Eukaryota</taxon>
        <taxon>Metazoa</taxon>
        <taxon>Ecdysozoa</taxon>
        <taxon>Arthropoda</taxon>
        <taxon>Hexapoda</taxon>
        <taxon>Insecta</taxon>
        <taxon>Pterygota</taxon>
        <taxon>Neoptera</taxon>
        <taxon>Paraneoptera</taxon>
        <taxon>Thysanoptera</taxon>
        <taxon>Terebrantia</taxon>
        <taxon>Thripoidea</taxon>
        <taxon>Thripidae</taxon>
        <taxon>Thrips</taxon>
    </lineage>
</organism>
<dbReference type="RefSeq" id="XP_034246422.1">
    <property type="nucleotide sequence ID" value="XM_034390531.1"/>
</dbReference>
<reference evidence="4" key="1">
    <citation type="submission" date="2025-08" db="UniProtKB">
        <authorList>
            <consortium name="RefSeq"/>
        </authorList>
    </citation>
    <scope>IDENTIFICATION</scope>
    <source>
        <tissue evidence="4">Total insect</tissue>
    </source>
</reference>
<evidence type="ECO:0000256" key="1">
    <source>
        <dbReference type="SAM" id="MobiDB-lite"/>
    </source>
</evidence>
<keyword evidence="2" id="KW-0732">Signal</keyword>
<feature type="region of interest" description="Disordered" evidence="1">
    <location>
        <begin position="79"/>
        <end position="142"/>
    </location>
</feature>
<proteinExistence type="predicted"/>
<protein>
    <submittedName>
        <fullName evidence="4">Uncharacterized protein LOC117648192</fullName>
    </submittedName>
</protein>
<evidence type="ECO:0000313" key="4">
    <source>
        <dbReference type="RefSeq" id="XP_034246422.1"/>
    </source>
</evidence>
<keyword evidence="3" id="KW-1185">Reference proteome</keyword>
<evidence type="ECO:0000256" key="2">
    <source>
        <dbReference type="SAM" id="SignalP"/>
    </source>
</evidence>
<dbReference type="InParanoid" id="A0A6P8ZCJ7"/>
<dbReference type="KEGG" id="tpal:117648192"/>
<evidence type="ECO:0000313" key="3">
    <source>
        <dbReference type="Proteomes" id="UP000515158"/>
    </source>
</evidence>
<gene>
    <name evidence="4" type="primary">LOC117648192</name>
</gene>
<feature type="compositionally biased region" description="Low complexity" evidence="1">
    <location>
        <begin position="107"/>
        <end position="122"/>
    </location>
</feature>
<feature type="signal peptide" evidence="2">
    <location>
        <begin position="1"/>
        <end position="21"/>
    </location>
</feature>
<feature type="chain" id="PRO_5028342586" evidence="2">
    <location>
        <begin position="22"/>
        <end position="156"/>
    </location>
</feature>
<feature type="compositionally biased region" description="Basic residues" evidence="1">
    <location>
        <begin position="82"/>
        <end position="95"/>
    </location>
</feature>